<accession>A0A4V6N9Y2</accession>
<keyword evidence="4" id="KW-1185">Reference proteome</keyword>
<dbReference type="EMBL" id="SJTG01000004">
    <property type="protein sequence ID" value="TCI08654.1"/>
    <property type="molecule type" value="Genomic_DNA"/>
</dbReference>
<gene>
    <name evidence="3" type="ORF">EZM97_29010</name>
</gene>
<evidence type="ECO:0000259" key="2">
    <source>
        <dbReference type="SMART" id="SM00867"/>
    </source>
</evidence>
<reference evidence="3 4" key="1">
    <citation type="submission" date="2019-02" db="EMBL/GenBank/DDBJ databases">
        <title>Dyella amyloliquefaciens sp. nov., isolated from forest soil.</title>
        <authorList>
            <person name="Gao Z.-H."/>
            <person name="Qiu L.-H."/>
        </authorList>
    </citation>
    <scope>NUCLEOTIDE SEQUENCE [LARGE SCALE GENOMIC DNA]</scope>
    <source>
        <strain evidence="3 4">KACC 12747</strain>
    </source>
</reference>
<protein>
    <submittedName>
        <fullName evidence="3">Polyisoprenoid-binding protein</fullName>
    </submittedName>
</protein>
<feature type="domain" description="Lipid/polyisoprenoid-binding YceI-like" evidence="2">
    <location>
        <begin position="24"/>
        <end position="185"/>
    </location>
</feature>
<dbReference type="PANTHER" id="PTHR34406:SF1">
    <property type="entry name" value="PROTEIN YCEI"/>
    <property type="match status" value="1"/>
</dbReference>
<comment type="caution">
    <text evidence="3">The sequence shown here is derived from an EMBL/GenBank/DDBJ whole genome shotgun (WGS) entry which is preliminary data.</text>
</comment>
<feature type="chain" id="PRO_5020521329" evidence="1">
    <location>
        <begin position="23"/>
        <end position="190"/>
    </location>
</feature>
<dbReference type="Pfam" id="PF04264">
    <property type="entry name" value="YceI"/>
    <property type="match status" value="1"/>
</dbReference>
<organism evidence="3 4">
    <name type="scientific">Dyella soli</name>
    <dbReference type="NCBI Taxonomy" id="522319"/>
    <lineage>
        <taxon>Bacteria</taxon>
        <taxon>Pseudomonadati</taxon>
        <taxon>Pseudomonadota</taxon>
        <taxon>Gammaproteobacteria</taxon>
        <taxon>Lysobacterales</taxon>
        <taxon>Rhodanobacteraceae</taxon>
        <taxon>Dyella</taxon>
    </lineage>
</organism>
<evidence type="ECO:0000313" key="4">
    <source>
        <dbReference type="Proteomes" id="UP000291822"/>
    </source>
</evidence>
<dbReference type="InterPro" id="IPR007372">
    <property type="entry name" value="Lipid/polyisoprenoid-bd_YceI"/>
</dbReference>
<dbReference type="PANTHER" id="PTHR34406">
    <property type="entry name" value="PROTEIN YCEI"/>
    <property type="match status" value="1"/>
</dbReference>
<dbReference type="SUPFAM" id="SSF101874">
    <property type="entry name" value="YceI-like"/>
    <property type="match status" value="1"/>
</dbReference>
<dbReference type="SMART" id="SM00867">
    <property type="entry name" value="YceI"/>
    <property type="match status" value="1"/>
</dbReference>
<dbReference type="Gene3D" id="2.40.128.110">
    <property type="entry name" value="Lipid/polyisoprenoid-binding, YceI-like"/>
    <property type="match status" value="1"/>
</dbReference>
<proteinExistence type="predicted"/>
<sequence length="190" mass="21193">MKHLLARFIVALLLPASTCLHAADYRIDPAQSHADFGVRLFWLTTINGRFEHIDGDITLSAQRDAAVVNARITVDSITMSSDRFRRWVLAPEFFDAEHYPTIHFVSEPVMLAALRDGGELFGELTIRGVSRPAHFQLVSAPCVQGKPYECEIEVRGSIQRSDFGMTGHRTALSDKVDLGMTIRLAPPMEN</sequence>
<dbReference type="Proteomes" id="UP000291822">
    <property type="component" value="Unassembled WGS sequence"/>
</dbReference>
<dbReference type="AlphaFoldDB" id="A0A4V6N9Y2"/>
<dbReference type="RefSeq" id="WP_131152895.1">
    <property type="nucleotide sequence ID" value="NZ_SJTG01000004.1"/>
</dbReference>
<keyword evidence="1" id="KW-0732">Signal</keyword>
<dbReference type="InterPro" id="IPR036761">
    <property type="entry name" value="TTHA0802/YceI-like_sf"/>
</dbReference>
<evidence type="ECO:0000256" key="1">
    <source>
        <dbReference type="SAM" id="SignalP"/>
    </source>
</evidence>
<feature type="signal peptide" evidence="1">
    <location>
        <begin position="1"/>
        <end position="22"/>
    </location>
</feature>
<name>A0A4V6N9Y2_9GAMM</name>
<evidence type="ECO:0000313" key="3">
    <source>
        <dbReference type="EMBL" id="TCI08654.1"/>
    </source>
</evidence>